<keyword evidence="4" id="KW-1185">Reference proteome</keyword>
<dbReference type="InterPro" id="IPR007963">
    <property type="entry name" value="Peptidase_M61_catalytic"/>
</dbReference>
<dbReference type="InterPro" id="IPR024191">
    <property type="entry name" value="Peptidase_M61"/>
</dbReference>
<dbReference type="Proteomes" id="UP000289455">
    <property type="component" value="Unassembled WGS sequence"/>
</dbReference>
<dbReference type="OrthoDB" id="9778516at2"/>
<sequence>MAGFTRSDGLMKQRNSYRISRSAKNDSFLQIVFRFQVVNPGDLCLQLPIWRPGRYQAQHFSKNIPQIKAFAESGKELTLRKKGTSAWEMYVDEAQEIEIRYSYYAQQADAGGSVSSAEMLYINFINCLIYVHGEELKPCEVKVDLPESWQVATSLKEVNLGCWESSNYWELVDSVFLAGESISIHSWREGEYEFSAEGMGLSGLFHERILGAYQKIVAYQLSWMGHFPVKKYRFLHWIKEEAYYHGVEHLHSTMMVLGPSNRDLYDDLIGLASHEFFHVWNIATIRPKELLPYRYDQEIYFTTAWFVEGVTTYLGDWFLVASGVYSSEEYLAALLGNLKLHFERDGEARQSLIESSIDLWLDGYGKAIPGKRVSIYYKGAIVALAIDLLIRKKFNHRRSIREVMLQMNQQFGIPQQGYELADVYAVVEEVYEGSLKEFWEIWVEGNEPLELPLNELLEFVGLQIEMSDRGLLLHHLQDELNDDARIWLQGAIN</sequence>
<dbReference type="SUPFAM" id="SSF55486">
    <property type="entry name" value="Metalloproteases ('zincins'), catalytic domain"/>
    <property type="match status" value="1"/>
</dbReference>
<feature type="domain" description="Peptidase M61 N-terminal" evidence="2">
    <location>
        <begin position="16"/>
        <end position="179"/>
    </location>
</feature>
<evidence type="ECO:0000259" key="2">
    <source>
        <dbReference type="Pfam" id="PF17899"/>
    </source>
</evidence>
<evidence type="ECO:0000259" key="1">
    <source>
        <dbReference type="Pfam" id="PF05299"/>
    </source>
</evidence>
<comment type="caution">
    <text evidence="3">The sequence shown here is derived from an EMBL/GenBank/DDBJ whole genome shotgun (WGS) entry which is preliminary data.</text>
</comment>
<organism evidence="3 4">
    <name type="scientific">Aquirufa rosea</name>
    <dbReference type="NCBI Taxonomy" id="2509241"/>
    <lineage>
        <taxon>Bacteria</taxon>
        <taxon>Pseudomonadati</taxon>
        <taxon>Bacteroidota</taxon>
        <taxon>Cytophagia</taxon>
        <taxon>Cytophagales</taxon>
        <taxon>Flectobacillaceae</taxon>
        <taxon>Aquirufa</taxon>
    </lineage>
</organism>
<proteinExistence type="predicted"/>
<dbReference type="Gene3D" id="1.10.390.10">
    <property type="entry name" value="Neutral Protease Domain 2"/>
    <property type="match status" value="1"/>
</dbReference>
<dbReference type="Pfam" id="PF05299">
    <property type="entry name" value="Peptidase_M61"/>
    <property type="match status" value="1"/>
</dbReference>
<dbReference type="RefSeq" id="WP_129027212.1">
    <property type="nucleotide sequence ID" value="NZ_SDHY01000004.1"/>
</dbReference>
<evidence type="ECO:0000313" key="4">
    <source>
        <dbReference type="Proteomes" id="UP000289455"/>
    </source>
</evidence>
<dbReference type="InterPro" id="IPR027268">
    <property type="entry name" value="Peptidase_M4/M1_CTD_sf"/>
</dbReference>
<protein>
    <submittedName>
        <fullName evidence="3">M61 family peptidase</fullName>
    </submittedName>
</protein>
<feature type="domain" description="Peptidase M61 catalytic" evidence="1">
    <location>
        <begin position="268"/>
        <end position="382"/>
    </location>
</feature>
<dbReference type="Gene3D" id="2.60.40.3650">
    <property type="match status" value="1"/>
</dbReference>
<dbReference type="AlphaFoldDB" id="A0A4Q1BZC9"/>
<name>A0A4Q1BZC9_9BACT</name>
<evidence type="ECO:0000313" key="3">
    <source>
        <dbReference type="EMBL" id="RXK48887.1"/>
    </source>
</evidence>
<dbReference type="PIRSF" id="PIRSF016493">
    <property type="entry name" value="Glycyl_aminpptds"/>
    <property type="match status" value="1"/>
</dbReference>
<accession>A0A4Q1BZC9</accession>
<gene>
    <name evidence="3" type="ORF">ESB04_08010</name>
</gene>
<dbReference type="InterPro" id="IPR040756">
    <property type="entry name" value="Peptidase_M61_N"/>
</dbReference>
<reference evidence="3 4" key="1">
    <citation type="submission" date="2019-01" db="EMBL/GenBank/DDBJ databases">
        <title>Cytophagaceae bacterium strain CAR-16.</title>
        <authorList>
            <person name="Chen W.-M."/>
        </authorList>
    </citation>
    <scope>NUCLEOTIDE SEQUENCE [LARGE SCALE GENOMIC DNA]</scope>
    <source>
        <strain evidence="3 4">CAR-16</strain>
    </source>
</reference>
<dbReference type="Pfam" id="PF17899">
    <property type="entry name" value="Peptidase_M61_N"/>
    <property type="match status" value="1"/>
</dbReference>
<dbReference type="EMBL" id="SDHY01000004">
    <property type="protein sequence ID" value="RXK48887.1"/>
    <property type="molecule type" value="Genomic_DNA"/>
</dbReference>